<dbReference type="AlphaFoldDB" id="A0A917AS41"/>
<comment type="similarity">
    <text evidence="4 12">Belongs to the purine nucleoside phosphorylase YfiH/LACC1 family.</text>
</comment>
<dbReference type="GO" id="GO:0016787">
    <property type="term" value="F:hydrolase activity"/>
    <property type="evidence" value="ECO:0007669"/>
    <property type="project" value="UniProtKB-KW"/>
</dbReference>
<keyword evidence="6" id="KW-0479">Metal-binding</keyword>
<comment type="cofactor">
    <cofactor evidence="2">
        <name>Zn(2+)</name>
        <dbReference type="ChEBI" id="CHEBI:29105"/>
    </cofactor>
</comment>
<keyword evidence="8" id="KW-0862">Zinc</keyword>
<comment type="catalytic activity">
    <reaction evidence="10">
        <text>adenosine + phosphate = alpha-D-ribose 1-phosphate + adenine</text>
        <dbReference type="Rhea" id="RHEA:27642"/>
        <dbReference type="ChEBI" id="CHEBI:16335"/>
        <dbReference type="ChEBI" id="CHEBI:16708"/>
        <dbReference type="ChEBI" id="CHEBI:43474"/>
        <dbReference type="ChEBI" id="CHEBI:57720"/>
        <dbReference type="EC" id="2.4.2.1"/>
    </reaction>
    <physiologicalReaction direction="left-to-right" evidence="10">
        <dbReference type="Rhea" id="RHEA:27643"/>
    </physiologicalReaction>
</comment>
<dbReference type="NCBIfam" id="TIGR00726">
    <property type="entry name" value="peptidoglycan editing factor PgeF"/>
    <property type="match status" value="1"/>
</dbReference>
<evidence type="ECO:0000256" key="9">
    <source>
        <dbReference type="ARBA" id="ARBA00047989"/>
    </source>
</evidence>
<comment type="catalytic activity">
    <reaction evidence="11">
        <text>S-methyl-5'-thioadenosine + phosphate = 5-(methylsulfanyl)-alpha-D-ribose 1-phosphate + adenine</text>
        <dbReference type="Rhea" id="RHEA:11852"/>
        <dbReference type="ChEBI" id="CHEBI:16708"/>
        <dbReference type="ChEBI" id="CHEBI:17509"/>
        <dbReference type="ChEBI" id="CHEBI:43474"/>
        <dbReference type="ChEBI" id="CHEBI:58533"/>
        <dbReference type="EC" id="2.4.2.28"/>
    </reaction>
    <physiologicalReaction direction="left-to-right" evidence="11">
        <dbReference type="Rhea" id="RHEA:11853"/>
    </physiologicalReaction>
</comment>
<dbReference type="SUPFAM" id="SSF64438">
    <property type="entry name" value="CNF1/YfiH-like putative cysteine hydrolases"/>
    <property type="match status" value="1"/>
</dbReference>
<evidence type="ECO:0000256" key="1">
    <source>
        <dbReference type="ARBA" id="ARBA00000553"/>
    </source>
</evidence>
<dbReference type="InterPro" id="IPR003730">
    <property type="entry name" value="Cu_polyphenol_OxRdtase"/>
</dbReference>
<comment type="caution">
    <text evidence="13">The sequence shown here is derived from an EMBL/GenBank/DDBJ whole genome shotgun (WGS) entry which is preliminary data.</text>
</comment>
<comment type="function">
    <text evidence="3">Purine nucleoside enzyme that catalyzes the phosphorolysis of adenosine and inosine nucleosides, yielding D-ribose 1-phosphate and the respective free bases, adenine and hypoxanthine. Also catalyzes the phosphorolysis of S-methyl-5'-thioadenosine into adenine and S-methyl-5-thio-alpha-D-ribose 1-phosphate. Also has adenosine deaminase activity.</text>
</comment>
<evidence type="ECO:0000313" key="13">
    <source>
        <dbReference type="EMBL" id="GGE66228.1"/>
    </source>
</evidence>
<keyword evidence="14" id="KW-1185">Reference proteome</keyword>
<evidence type="ECO:0000256" key="12">
    <source>
        <dbReference type="RuleBase" id="RU361274"/>
    </source>
</evidence>
<evidence type="ECO:0000256" key="11">
    <source>
        <dbReference type="ARBA" id="ARBA00049893"/>
    </source>
</evidence>
<dbReference type="CDD" id="cd16833">
    <property type="entry name" value="YfiH"/>
    <property type="match status" value="1"/>
</dbReference>
<evidence type="ECO:0000256" key="4">
    <source>
        <dbReference type="ARBA" id="ARBA00007353"/>
    </source>
</evidence>
<dbReference type="Proteomes" id="UP000605259">
    <property type="component" value="Unassembled WGS sequence"/>
</dbReference>
<comment type="catalytic activity">
    <reaction evidence="1">
        <text>inosine + phosphate = alpha-D-ribose 1-phosphate + hypoxanthine</text>
        <dbReference type="Rhea" id="RHEA:27646"/>
        <dbReference type="ChEBI" id="CHEBI:17368"/>
        <dbReference type="ChEBI" id="CHEBI:17596"/>
        <dbReference type="ChEBI" id="CHEBI:43474"/>
        <dbReference type="ChEBI" id="CHEBI:57720"/>
        <dbReference type="EC" id="2.4.2.1"/>
    </reaction>
    <physiologicalReaction direction="left-to-right" evidence="1">
        <dbReference type="Rhea" id="RHEA:27647"/>
    </physiologicalReaction>
</comment>
<reference evidence="13" key="1">
    <citation type="journal article" date="2014" name="Int. J. Syst. Evol. Microbiol.">
        <title>Complete genome sequence of Corynebacterium casei LMG S-19264T (=DSM 44701T), isolated from a smear-ripened cheese.</title>
        <authorList>
            <consortium name="US DOE Joint Genome Institute (JGI-PGF)"/>
            <person name="Walter F."/>
            <person name="Albersmeier A."/>
            <person name="Kalinowski J."/>
            <person name="Ruckert C."/>
        </authorList>
    </citation>
    <scope>NUCLEOTIDE SEQUENCE</scope>
    <source>
        <strain evidence="13">CGMCC 1.12698</strain>
    </source>
</reference>
<comment type="catalytic activity">
    <reaction evidence="9">
        <text>adenosine + H2O + H(+) = inosine + NH4(+)</text>
        <dbReference type="Rhea" id="RHEA:24408"/>
        <dbReference type="ChEBI" id="CHEBI:15377"/>
        <dbReference type="ChEBI" id="CHEBI:15378"/>
        <dbReference type="ChEBI" id="CHEBI:16335"/>
        <dbReference type="ChEBI" id="CHEBI:17596"/>
        <dbReference type="ChEBI" id="CHEBI:28938"/>
        <dbReference type="EC" id="3.5.4.4"/>
    </reaction>
    <physiologicalReaction direction="left-to-right" evidence="9">
        <dbReference type="Rhea" id="RHEA:24409"/>
    </physiologicalReaction>
</comment>
<reference evidence="13" key="2">
    <citation type="submission" date="2020-09" db="EMBL/GenBank/DDBJ databases">
        <authorList>
            <person name="Sun Q."/>
            <person name="Zhou Y."/>
        </authorList>
    </citation>
    <scope>NUCLEOTIDE SEQUENCE</scope>
    <source>
        <strain evidence="13">CGMCC 1.12698</strain>
    </source>
</reference>
<keyword evidence="7" id="KW-0378">Hydrolase</keyword>
<gene>
    <name evidence="13" type="ORF">GCM10007140_15500</name>
</gene>
<evidence type="ECO:0000256" key="8">
    <source>
        <dbReference type="ARBA" id="ARBA00022833"/>
    </source>
</evidence>
<dbReference type="GO" id="GO:0017061">
    <property type="term" value="F:S-methyl-5-thioadenosine phosphorylase activity"/>
    <property type="evidence" value="ECO:0007669"/>
    <property type="project" value="UniProtKB-EC"/>
</dbReference>
<evidence type="ECO:0000256" key="10">
    <source>
        <dbReference type="ARBA" id="ARBA00048968"/>
    </source>
</evidence>
<sequence length="280" mass="31575">MNKEPFIKNNDELLHLDSWQHLSSPLVVGFTTKDTSYGSSIEAYASFNLGVHVNDKHEHVMMNRTKLGETLSYPIHKWVCAEQVHEATVAKVTTDDKGKGIYVYEEGIRGTDGIYTREKDVLLTSCYADCVPLYFYAPKHDAIGLAHAGWKGTVKNIAGEMIQVWTEDEHIPLEDIHVAIGPCIHACCYIVDDRVINAVKEILPANQHASVYEQVSDGQYRIDLQEVNRLLFVNMGIPKEQITLSSYCTSCEDKLFFSHRRDKGKTGRMLSFIGFKGEGM</sequence>
<name>A0A917AS41_9BACI</name>
<dbReference type="EMBL" id="BMFK01000001">
    <property type="protein sequence ID" value="GGE66228.1"/>
    <property type="molecule type" value="Genomic_DNA"/>
</dbReference>
<dbReference type="GO" id="GO:0005507">
    <property type="term" value="F:copper ion binding"/>
    <property type="evidence" value="ECO:0007669"/>
    <property type="project" value="TreeGrafter"/>
</dbReference>
<dbReference type="InterPro" id="IPR011324">
    <property type="entry name" value="Cytotoxic_necrot_fac-like_cat"/>
</dbReference>
<protein>
    <recommendedName>
        <fullName evidence="12">Purine nucleoside phosphorylase</fullName>
    </recommendedName>
</protein>
<organism evidence="13 14">
    <name type="scientific">Priestia taiwanensis</name>
    <dbReference type="NCBI Taxonomy" id="1347902"/>
    <lineage>
        <taxon>Bacteria</taxon>
        <taxon>Bacillati</taxon>
        <taxon>Bacillota</taxon>
        <taxon>Bacilli</taxon>
        <taxon>Bacillales</taxon>
        <taxon>Bacillaceae</taxon>
        <taxon>Priestia</taxon>
    </lineage>
</organism>
<dbReference type="PANTHER" id="PTHR30616:SF2">
    <property type="entry name" value="PURINE NUCLEOSIDE PHOSPHORYLASE LACC1"/>
    <property type="match status" value="1"/>
</dbReference>
<dbReference type="Gene3D" id="3.60.140.10">
    <property type="entry name" value="CNF1/YfiH-like putative cysteine hydrolases"/>
    <property type="match status" value="1"/>
</dbReference>
<proteinExistence type="inferred from homology"/>
<evidence type="ECO:0000256" key="7">
    <source>
        <dbReference type="ARBA" id="ARBA00022801"/>
    </source>
</evidence>
<evidence type="ECO:0000256" key="3">
    <source>
        <dbReference type="ARBA" id="ARBA00003215"/>
    </source>
</evidence>
<evidence type="ECO:0000256" key="6">
    <source>
        <dbReference type="ARBA" id="ARBA00022723"/>
    </source>
</evidence>
<evidence type="ECO:0000256" key="5">
    <source>
        <dbReference type="ARBA" id="ARBA00022679"/>
    </source>
</evidence>
<dbReference type="PANTHER" id="PTHR30616">
    <property type="entry name" value="UNCHARACTERIZED PROTEIN YFIH"/>
    <property type="match status" value="1"/>
</dbReference>
<keyword evidence="5" id="KW-0808">Transferase</keyword>
<dbReference type="Pfam" id="PF02578">
    <property type="entry name" value="Cu-oxidase_4"/>
    <property type="match status" value="1"/>
</dbReference>
<dbReference type="InterPro" id="IPR038371">
    <property type="entry name" value="Cu_polyphenol_OxRdtase_sf"/>
</dbReference>
<evidence type="ECO:0000313" key="14">
    <source>
        <dbReference type="Proteomes" id="UP000605259"/>
    </source>
</evidence>
<evidence type="ECO:0000256" key="2">
    <source>
        <dbReference type="ARBA" id="ARBA00001947"/>
    </source>
</evidence>
<accession>A0A917AS41</accession>
<dbReference type="RefSeq" id="WP_188387794.1">
    <property type="nucleotide sequence ID" value="NZ_BMFK01000001.1"/>
</dbReference>